<protein>
    <submittedName>
        <fullName evidence="12">Sodium channel protein type 4 subunit alpha-like</fullName>
    </submittedName>
</protein>
<keyword evidence="4" id="KW-0851">Voltage-gated channel</keyword>
<dbReference type="Gene3D" id="1.10.287.70">
    <property type="match status" value="1"/>
</dbReference>
<dbReference type="InterPro" id="IPR043203">
    <property type="entry name" value="VGCC_Ca_Na"/>
</dbReference>
<dbReference type="GO" id="GO:0086010">
    <property type="term" value="P:membrane depolarization during action potential"/>
    <property type="evidence" value="ECO:0007669"/>
    <property type="project" value="TreeGrafter"/>
</dbReference>
<dbReference type="PANTHER" id="PTHR10037:SF223">
    <property type="entry name" value="SODIUM CHANNEL PROTEIN TYPE 4 SUBUNIT ALPHA"/>
    <property type="match status" value="1"/>
</dbReference>
<organism evidence="11 12">
    <name type="scientific">Notechis scutatus</name>
    <name type="common">mainland tiger snake</name>
    <dbReference type="NCBI Taxonomy" id="8663"/>
    <lineage>
        <taxon>Eukaryota</taxon>
        <taxon>Metazoa</taxon>
        <taxon>Chordata</taxon>
        <taxon>Craniata</taxon>
        <taxon>Vertebrata</taxon>
        <taxon>Euteleostomi</taxon>
        <taxon>Lepidosauria</taxon>
        <taxon>Squamata</taxon>
        <taxon>Bifurcata</taxon>
        <taxon>Unidentata</taxon>
        <taxon>Episquamata</taxon>
        <taxon>Toxicofera</taxon>
        <taxon>Serpentes</taxon>
        <taxon>Colubroidea</taxon>
        <taxon>Elapidae</taxon>
        <taxon>Hydrophiinae</taxon>
        <taxon>Notechis</taxon>
    </lineage>
</organism>
<feature type="non-terminal residue" evidence="12">
    <location>
        <position position="128"/>
    </location>
</feature>
<evidence type="ECO:0000256" key="8">
    <source>
        <dbReference type="ARBA" id="ARBA00023303"/>
    </source>
</evidence>
<evidence type="ECO:0000256" key="5">
    <source>
        <dbReference type="ARBA" id="ARBA00022989"/>
    </source>
</evidence>
<evidence type="ECO:0000256" key="9">
    <source>
        <dbReference type="SAM" id="Phobius"/>
    </source>
</evidence>
<evidence type="ECO:0000313" key="12">
    <source>
        <dbReference type="RefSeq" id="XP_026547818.1"/>
    </source>
</evidence>
<dbReference type="Pfam" id="PF00520">
    <property type="entry name" value="Ion_trans"/>
    <property type="match status" value="1"/>
</dbReference>
<dbReference type="GeneID" id="113429530"/>
<evidence type="ECO:0000256" key="7">
    <source>
        <dbReference type="ARBA" id="ARBA00023136"/>
    </source>
</evidence>
<dbReference type="InterPro" id="IPR005821">
    <property type="entry name" value="Ion_trans_dom"/>
</dbReference>
<evidence type="ECO:0000256" key="2">
    <source>
        <dbReference type="ARBA" id="ARBA00022448"/>
    </source>
</evidence>
<evidence type="ECO:0000259" key="10">
    <source>
        <dbReference type="Pfam" id="PF00520"/>
    </source>
</evidence>
<keyword evidence="5 9" id="KW-1133">Transmembrane helix</keyword>
<dbReference type="RefSeq" id="XP_026547818.1">
    <property type="nucleotide sequence ID" value="XM_026692033.1"/>
</dbReference>
<dbReference type="InterPro" id="IPR044564">
    <property type="entry name" value="Na_chnl_inactivation_gate"/>
</dbReference>
<feature type="domain" description="Ion transport" evidence="10">
    <location>
        <begin position="2"/>
        <end position="58"/>
    </location>
</feature>
<name>A0A6J1W4R8_9SAUR</name>
<evidence type="ECO:0000256" key="1">
    <source>
        <dbReference type="ARBA" id="ARBA00004141"/>
    </source>
</evidence>
<feature type="transmembrane region" description="Helical" evidence="9">
    <location>
        <begin position="26"/>
        <end position="49"/>
    </location>
</feature>
<keyword evidence="11" id="KW-1185">Reference proteome</keyword>
<dbReference type="GO" id="GO:0001518">
    <property type="term" value="C:voltage-gated sodium channel complex"/>
    <property type="evidence" value="ECO:0007669"/>
    <property type="project" value="TreeGrafter"/>
</dbReference>
<evidence type="ECO:0000313" key="11">
    <source>
        <dbReference type="Proteomes" id="UP000504612"/>
    </source>
</evidence>
<dbReference type="AlphaFoldDB" id="A0A6J1W4R8"/>
<sequence length="128" mass="15110">MDIMYAAVDSREQEEQPQYEVNLYMYIYFVIFIIFGAFFTLNLFIGVIIDNFNQQKKKFGGKDIFMTEEQKKNYNAMKKLGSKKPVKPIPRPQNKYQGMIFDFVTQQAFDIIIMILICLNMVTMMVDV</sequence>
<evidence type="ECO:0000256" key="6">
    <source>
        <dbReference type="ARBA" id="ARBA00023065"/>
    </source>
</evidence>
<dbReference type="GO" id="GO:0019228">
    <property type="term" value="P:neuronal action potential"/>
    <property type="evidence" value="ECO:0007669"/>
    <property type="project" value="TreeGrafter"/>
</dbReference>
<keyword evidence="6" id="KW-0406">Ion transport</keyword>
<dbReference type="CDD" id="cd13433">
    <property type="entry name" value="Na_channel_gate"/>
    <property type="match status" value="1"/>
</dbReference>
<proteinExistence type="predicted"/>
<accession>A0A6J1W4R8</accession>
<keyword evidence="3 9" id="KW-0812">Transmembrane</keyword>
<evidence type="ECO:0000256" key="4">
    <source>
        <dbReference type="ARBA" id="ARBA00022882"/>
    </source>
</evidence>
<comment type="subcellular location">
    <subcellularLocation>
        <location evidence="1">Membrane</location>
        <topology evidence="1">Multi-pass membrane protein</topology>
    </subcellularLocation>
</comment>
<gene>
    <name evidence="12" type="primary">LOC113429530</name>
</gene>
<dbReference type="Proteomes" id="UP000504612">
    <property type="component" value="Unplaced"/>
</dbReference>
<keyword evidence="8" id="KW-0407">Ion channel</keyword>
<dbReference type="PANTHER" id="PTHR10037">
    <property type="entry name" value="VOLTAGE-GATED CATION CHANNEL CALCIUM AND SODIUM"/>
    <property type="match status" value="1"/>
</dbReference>
<feature type="transmembrane region" description="Helical" evidence="9">
    <location>
        <begin position="108"/>
        <end position="126"/>
    </location>
</feature>
<evidence type="ECO:0000256" key="3">
    <source>
        <dbReference type="ARBA" id="ARBA00022692"/>
    </source>
</evidence>
<dbReference type="GO" id="GO:0005248">
    <property type="term" value="F:voltage-gated sodium channel activity"/>
    <property type="evidence" value="ECO:0007669"/>
    <property type="project" value="TreeGrafter"/>
</dbReference>
<keyword evidence="2" id="KW-0813">Transport</keyword>
<keyword evidence="7 9" id="KW-0472">Membrane</keyword>
<reference evidence="12" key="1">
    <citation type="submission" date="2025-08" db="UniProtKB">
        <authorList>
            <consortium name="RefSeq"/>
        </authorList>
    </citation>
    <scope>IDENTIFICATION</scope>
</reference>
<dbReference type="KEGG" id="nss:113429530"/>